<protein>
    <recommendedName>
        <fullName evidence="1">NAD/GMP synthase domain-containing protein</fullName>
    </recommendedName>
</protein>
<dbReference type="Proteomes" id="UP000177701">
    <property type="component" value="Unassembled WGS sequence"/>
</dbReference>
<organism evidence="2 3">
    <name type="scientific">Candidatus Sediminicultor quintus</name>
    <dbReference type="NCBI Taxonomy" id="1797291"/>
    <lineage>
        <taxon>Bacteria</taxon>
        <taxon>Pseudomonadati</taxon>
        <taxon>Atribacterota</taxon>
        <taxon>Candidatus Phoenicimicrobiia</taxon>
        <taxon>Candidatus Pheonicimicrobiales</taxon>
        <taxon>Candidatus Phoenicimicrobiaceae</taxon>
        <taxon>Candidatus Sediminicultor</taxon>
    </lineage>
</organism>
<dbReference type="InterPro" id="IPR022310">
    <property type="entry name" value="NAD/GMP_synthase"/>
</dbReference>
<dbReference type="InterPro" id="IPR014729">
    <property type="entry name" value="Rossmann-like_a/b/a_fold"/>
</dbReference>
<sequence length="323" mass="36832">MVWIMVNIKDEINNILEEIRKDSQAEEIVVAFSGGLDSTVVSALAIQALGREKIEAITVSFEEYSYSKGLRNVEYISRALNLKLKIVQGKREQERVLKKGPACNKCTRIAKLGRVKSEAQGKLVLTGSNQSDTWGKRGLKLYDGFYAPLLELKKEEIRKIADYFDIKILQIGENKFREGCKLKHLLKPLAIPHYHGKAAAEANELLLSILEEERYESILANVKIIGTLNRNIGLVNVSPLPEEKLKEKIIEELKKVKVLEQVNFLDKPIKLIVKANKGQFDNQHSRYWLEKGRLQPDFSVPIEVEWLLTTNKSLSTFQVIDYQ</sequence>
<feature type="non-terminal residue" evidence="2">
    <location>
        <position position="323"/>
    </location>
</feature>
<evidence type="ECO:0000259" key="1">
    <source>
        <dbReference type="Pfam" id="PF02540"/>
    </source>
</evidence>
<dbReference type="SUPFAM" id="SSF52402">
    <property type="entry name" value="Adenine nucleotide alpha hydrolases-like"/>
    <property type="match status" value="1"/>
</dbReference>
<dbReference type="STRING" id="1797291.A2V47_03640"/>
<comment type="caution">
    <text evidence="2">The sequence shown here is derived from an EMBL/GenBank/DDBJ whole genome shotgun (WGS) entry which is preliminary data.</text>
</comment>
<proteinExistence type="predicted"/>
<dbReference type="Gene3D" id="3.40.50.620">
    <property type="entry name" value="HUPs"/>
    <property type="match status" value="1"/>
</dbReference>
<reference evidence="2 3" key="1">
    <citation type="journal article" date="2016" name="Nat. Commun.">
        <title>Thousands of microbial genomes shed light on interconnected biogeochemical processes in an aquifer system.</title>
        <authorList>
            <person name="Anantharaman K."/>
            <person name="Brown C.T."/>
            <person name="Hug L.A."/>
            <person name="Sharon I."/>
            <person name="Castelle C.J."/>
            <person name="Probst A.J."/>
            <person name="Thomas B.C."/>
            <person name="Singh A."/>
            <person name="Wilkins M.J."/>
            <person name="Karaoz U."/>
            <person name="Brodie E.L."/>
            <person name="Williams K.H."/>
            <person name="Hubbard S.S."/>
            <person name="Banfield J.F."/>
        </authorList>
    </citation>
    <scope>NUCLEOTIDE SEQUENCE [LARGE SCALE GENOMIC DNA]</scope>
</reference>
<dbReference type="InterPro" id="IPR052188">
    <property type="entry name" value="Ni-pincer_cofactor_biosynth"/>
</dbReference>
<dbReference type="PANTHER" id="PTHR43169:SF2">
    <property type="entry name" value="NAD_GMP SYNTHASE DOMAIN-CONTAINING PROTEIN"/>
    <property type="match status" value="1"/>
</dbReference>
<dbReference type="EMBL" id="MEYH01000109">
    <property type="protein sequence ID" value="OGD13485.1"/>
    <property type="molecule type" value="Genomic_DNA"/>
</dbReference>
<name>A0A1F5A4K5_9BACT</name>
<gene>
    <name evidence="2" type="ORF">A2V47_03640</name>
</gene>
<evidence type="ECO:0000313" key="2">
    <source>
        <dbReference type="EMBL" id="OGD13485.1"/>
    </source>
</evidence>
<feature type="domain" description="NAD/GMP synthase" evidence="1">
    <location>
        <begin position="11"/>
        <end position="132"/>
    </location>
</feature>
<accession>A0A1F5A4K5</accession>
<dbReference type="GO" id="GO:0006163">
    <property type="term" value="P:purine nucleotide metabolic process"/>
    <property type="evidence" value="ECO:0007669"/>
    <property type="project" value="UniProtKB-ARBA"/>
</dbReference>
<dbReference type="PANTHER" id="PTHR43169">
    <property type="entry name" value="EXSB FAMILY PROTEIN"/>
    <property type="match status" value="1"/>
</dbReference>
<evidence type="ECO:0000313" key="3">
    <source>
        <dbReference type="Proteomes" id="UP000177701"/>
    </source>
</evidence>
<dbReference type="Pfam" id="PF02540">
    <property type="entry name" value="NAD_synthase"/>
    <property type="match status" value="1"/>
</dbReference>
<dbReference type="AlphaFoldDB" id="A0A1F5A4K5"/>